<keyword evidence="3" id="KW-0472">Membrane</keyword>
<dbReference type="PANTHER" id="PTHR34501">
    <property type="entry name" value="PROTEIN YDDL-RELATED"/>
    <property type="match status" value="1"/>
</dbReference>
<name>A0A9D1WNM1_9GAMM</name>
<accession>A0A9D1WNM1</accession>
<dbReference type="InterPro" id="IPR001702">
    <property type="entry name" value="Porin_Gram-ve"/>
</dbReference>
<feature type="signal peptide" evidence="4">
    <location>
        <begin position="1"/>
        <end position="22"/>
    </location>
</feature>
<feature type="non-terminal residue" evidence="5">
    <location>
        <position position="293"/>
    </location>
</feature>
<dbReference type="Proteomes" id="UP000824248">
    <property type="component" value="Unassembled WGS sequence"/>
</dbReference>
<sequence>MKKTLLATAIVSALGASAVAQAATVYDQDGTRVDIYGRIAMAIESGGTEYDGGVYEDNGAEFVDASSRLGLRLQHMVSSDLTAFGHLEWRFRADEAGNRNGNDFDAFSETRQAYMGLRSNTWGTLQAGNFDSFYFQAVTKPFDNYVTEGFEFSGHASQSRGDSIGYITPKLNGFQAFLQAKHYTERGEGEGSQRDEEIVAQGGVVYETGGLRLAAGFIDDKAVAVRGATSRFDTVSGTGNDEVRYGASAEYQFTPEFSARLGYETRDQNDDYGDNNGWDRAGLGMTYAVNEWT</sequence>
<dbReference type="InterPro" id="IPR050298">
    <property type="entry name" value="Gram-neg_bact_OMP"/>
</dbReference>
<dbReference type="AlphaFoldDB" id="A0A9D1WNM1"/>
<evidence type="ECO:0000313" key="6">
    <source>
        <dbReference type="Proteomes" id="UP000824248"/>
    </source>
</evidence>
<dbReference type="CDD" id="cd00342">
    <property type="entry name" value="gram_neg_porins"/>
    <property type="match status" value="1"/>
</dbReference>
<evidence type="ECO:0000256" key="2">
    <source>
        <dbReference type="ARBA" id="ARBA00022729"/>
    </source>
</evidence>
<dbReference type="PANTHER" id="PTHR34501:SF2">
    <property type="entry name" value="OUTER MEMBRANE PORIN F-RELATED"/>
    <property type="match status" value="1"/>
</dbReference>
<protein>
    <submittedName>
        <fullName evidence="5">Porin</fullName>
    </submittedName>
</protein>
<dbReference type="GO" id="GO:0015288">
    <property type="term" value="F:porin activity"/>
    <property type="evidence" value="ECO:0007669"/>
    <property type="project" value="UniProtKB-KW"/>
</dbReference>
<dbReference type="Gene3D" id="2.40.160.10">
    <property type="entry name" value="Porin"/>
    <property type="match status" value="1"/>
</dbReference>
<dbReference type="InterPro" id="IPR023614">
    <property type="entry name" value="Porin_dom_sf"/>
</dbReference>
<gene>
    <name evidence="5" type="ORF">H9854_10105</name>
</gene>
<dbReference type="GO" id="GO:0006811">
    <property type="term" value="P:monoatomic ion transport"/>
    <property type="evidence" value="ECO:0007669"/>
    <property type="project" value="UniProtKB-KW"/>
</dbReference>
<dbReference type="InterPro" id="IPR033900">
    <property type="entry name" value="Gram_neg_porin_domain"/>
</dbReference>
<evidence type="ECO:0000256" key="3">
    <source>
        <dbReference type="ARBA" id="ARBA00023136"/>
    </source>
</evidence>
<reference evidence="5" key="1">
    <citation type="journal article" date="2021" name="PeerJ">
        <title>Extensive microbial diversity within the chicken gut microbiome revealed by metagenomics and culture.</title>
        <authorList>
            <person name="Gilroy R."/>
            <person name="Ravi A."/>
            <person name="Getino M."/>
            <person name="Pursley I."/>
            <person name="Horton D.L."/>
            <person name="Alikhan N.F."/>
            <person name="Baker D."/>
            <person name="Gharbi K."/>
            <person name="Hall N."/>
            <person name="Watson M."/>
            <person name="Adriaenssens E.M."/>
            <person name="Foster-Nyarko E."/>
            <person name="Jarju S."/>
            <person name="Secka A."/>
            <person name="Antonio M."/>
            <person name="Oren A."/>
            <person name="Chaudhuri R.R."/>
            <person name="La Ragione R."/>
            <person name="Hildebrand F."/>
            <person name="Pallen M.J."/>
        </authorList>
    </citation>
    <scope>NUCLEOTIDE SEQUENCE</scope>
    <source>
        <strain evidence="5">1193</strain>
    </source>
</reference>
<dbReference type="Pfam" id="PF00267">
    <property type="entry name" value="Porin_1"/>
    <property type="match status" value="1"/>
</dbReference>
<evidence type="ECO:0000256" key="1">
    <source>
        <dbReference type="ARBA" id="ARBA00004571"/>
    </source>
</evidence>
<dbReference type="GO" id="GO:0009279">
    <property type="term" value="C:cell outer membrane"/>
    <property type="evidence" value="ECO:0007669"/>
    <property type="project" value="UniProtKB-SubCell"/>
</dbReference>
<keyword evidence="2 4" id="KW-0732">Signal</keyword>
<proteinExistence type="predicted"/>
<comment type="caution">
    <text evidence="5">The sequence shown here is derived from an EMBL/GenBank/DDBJ whole genome shotgun (WGS) entry which is preliminary data.</text>
</comment>
<dbReference type="SUPFAM" id="SSF56935">
    <property type="entry name" value="Porins"/>
    <property type="match status" value="1"/>
</dbReference>
<comment type="subcellular location">
    <subcellularLocation>
        <location evidence="1">Cell outer membrane</location>
        <topology evidence="1">Multi-pass membrane protein</topology>
    </subcellularLocation>
</comment>
<reference evidence="5" key="2">
    <citation type="submission" date="2021-04" db="EMBL/GenBank/DDBJ databases">
        <authorList>
            <person name="Gilroy R."/>
        </authorList>
    </citation>
    <scope>NUCLEOTIDE SEQUENCE</scope>
    <source>
        <strain evidence="5">1193</strain>
    </source>
</reference>
<dbReference type="EMBL" id="DXFC01000300">
    <property type="protein sequence ID" value="HIX62571.1"/>
    <property type="molecule type" value="Genomic_DNA"/>
</dbReference>
<organism evidence="5 6">
    <name type="scientific">Candidatus Halomonas stercoripullorum</name>
    <dbReference type="NCBI Taxonomy" id="2838617"/>
    <lineage>
        <taxon>Bacteria</taxon>
        <taxon>Pseudomonadati</taxon>
        <taxon>Pseudomonadota</taxon>
        <taxon>Gammaproteobacteria</taxon>
        <taxon>Oceanospirillales</taxon>
        <taxon>Halomonadaceae</taxon>
        <taxon>Halomonas</taxon>
    </lineage>
</organism>
<dbReference type="GO" id="GO:0046930">
    <property type="term" value="C:pore complex"/>
    <property type="evidence" value="ECO:0007669"/>
    <property type="project" value="UniProtKB-KW"/>
</dbReference>
<feature type="chain" id="PRO_5038845107" evidence="4">
    <location>
        <begin position="23"/>
        <end position="293"/>
    </location>
</feature>
<evidence type="ECO:0000313" key="5">
    <source>
        <dbReference type="EMBL" id="HIX62571.1"/>
    </source>
</evidence>
<evidence type="ECO:0000256" key="4">
    <source>
        <dbReference type="SAM" id="SignalP"/>
    </source>
</evidence>